<dbReference type="Proteomes" id="UP000237865">
    <property type="component" value="Unassembled WGS sequence"/>
</dbReference>
<feature type="binding site" evidence="7">
    <location>
        <position position="170"/>
    </location>
    <ligand>
        <name>L-aspartate</name>
        <dbReference type="ChEBI" id="CHEBI:29991"/>
    </ligand>
</feature>
<evidence type="ECO:0000256" key="6">
    <source>
        <dbReference type="ARBA" id="ARBA00048859"/>
    </source>
</evidence>
<comment type="pathway">
    <text evidence="1 7">Pyrimidine metabolism; UMP biosynthesis via de novo pathway; (S)-dihydroorotate from bicarbonate: step 2/3.</text>
</comment>
<dbReference type="GO" id="GO:0016597">
    <property type="term" value="F:amino acid binding"/>
    <property type="evidence" value="ECO:0007669"/>
    <property type="project" value="InterPro"/>
</dbReference>
<keyword evidence="4 7" id="KW-0665">Pyrimidine biosynthesis</keyword>
<dbReference type="AlphaFoldDB" id="A0A2S5RAI8"/>
<dbReference type="NCBIfam" id="NF002032">
    <property type="entry name" value="PRK00856.1"/>
    <property type="match status" value="1"/>
</dbReference>
<dbReference type="Pfam" id="PF02729">
    <property type="entry name" value="OTCace_N"/>
    <property type="match status" value="1"/>
</dbReference>
<dbReference type="HAMAP" id="MF_00001">
    <property type="entry name" value="Asp_carb_tr"/>
    <property type="match status" value="1"/>
</dbReference>
<keyword evidence="11" id="KW-1185">Reference proteome</keyword>
<evidence type="ECO:0000256" key="3">
    <source>
        <dbReference type="ARBA" id="ARBA00022679"/>
    </source>
</evidence>
<dbReference type="PROSITE" id="PS00097">
    <property type="entry name" value="CARBAMOYLTRANSFERASE"/>
    <property type="match status" value="1"/>
</dbReference>
<name>A0A2S5RAI8_9MOLU</name>
<protein>
    <recommendedName>
        <fullName evidence="7">Aspartate carbamoyltransferase</fullName>
        <ecNumber evidence="7">2.1.3.2</ecNumber>
    </recommendedName>
    <alternativeName>
        <fullName evidence="7">Aspartate transcarbamylase</fullName>
        <shortName evidence="7">ATCase</shortName>
    </alternativeName>
</protein>
<dbReference type="InterPro" id="IPR006132">
    <property type="entry name" value="Asp/Orn_carbamoyltranf_P-bd"/>
</dbReference>
<comment type="caution">
    <text evidence="10">The sequence shown here is derived from an EMBL/GenBank/DDBJ whole genome shotgun (WGS) entry which is preliminary data.</text>
</comment>
<dbReference type="EC" id="2.1.3.2" evidence="7"/>
<dbReference type="InterPro" id="IPR036901">
    <property type="entry name" value="Asp/Orn_carbamoylTrfase_sf"/>
</dbReference>
<dbReference type="NCBIfam" id="TIGR00670">
    <property type="entry name" value="asp_carb_tr"/>
    <property type="match status" value="1"/>
</dbReference>
<dbReference type="UniPathway" id="UPA00070">
    <property type="reaction ID" value="UER00116"/>
</dbReference>
<dbReference type="GO" id="GO:0005829">
    <property type="term" value="C:cytosol"/>
    <property type="evidence" value="ECO:0007669"/>
    <property type="project" value="TreeGrafter"/>
</dbReference>
<dbReference type="GO" id="GO:0044205">
    <property type="term" value="P:'de novo' UMP biosynthetic process"/>
    <property type="evidence" value="ECO:0007669"/>
    <property type="project" value="UniProtKB-UniRule"/>
</dbReference>
<dbReference type="EMBL" id="PHNE01000006">
    <property type="protein sequence ID" value="PPE04135.1"/>
    <property type="molecule type" value="Genomic_DNA"/>
</dbReference>
<feature type="domain" description="Aspartate/ornithine carbamoyltransferase carbamoyl-P binding" evidence="9">
    <location>
        <begin position="6"/>
        <end position="150"/>
    </location>
</feature>
<feature type="binding site" evidence="7">
    <location>
        <position position="107"/>
    </location>
    <ligand>
        <name>carbamoyl phosphate</name>
        <dbReference type="ChEBI" id="CHEBI:58228"/>
    </ligand>
</feature>
<dbReference type="PRINTS" id="PR00101">
    <property type="entry name" value="ATCASE"/>
</dbReference>
<feature type="binding site" evidence="7">
    <location>
        <position position="140"/>
    </location>
    <ligand>
        <name>carbamoyl phosphate</name>
        <dbReference type="ChEBI" id="CHEBI:58228"/>
    </ligand>
</feature>
<evidence type="ECO:0000313" key="10">
    <source>
        <dbReference type="EMBL" id="PPE04135.1"/>
    </source>
</evidence>
<proteinExistence type="inferred from homology"/>
<dbReference type="RefSeq" id="WP_028126867.1">
    <property type="nucleotide sequence ID" value="NZ_PHNE01000006.1"/>
</dbReference>
<dbReference type="InterPro" id="IPR006131">
    <property type="entry name" value="Asp_carbamoyltransf_Asp/Orn-bd"/>
</dbReference>
<organism evidence="10 11">
    <name type="scientific">Williamsoniiplasma lucivorax</name>
    <dbReference type="NCBI Taxonomy" id="209274"/>
    <lineage>
        <taxon>Bacteria</taxon>
        <taxon>Bacillati</taxon>
        <taxon>Mycoplasmatota</taxon>
        <taxon>Mollicutes</taxon>
        <taxon>Entomoplasmatales</taxon>
        <taxon>Williamsoniiplasma</taxon>
    </lineage>
</organism>
<sequence>MKTQLKHLLTIEQLSNEQIMELINLAEKFKIADQKGEHQKVKQQTFVANLFFETSTRTHKSFEVAEKKLGLETINLNAISSAVQKGESLYDTVLTMDAIGMDAVVIRHSQVEYYQELVASKTINLSIINGGDGSGEHPTQSLLDLMTIYEEFHHFEGLKVAIVGDLKHSRVARSNMKILKRLGADIYFAGPQEWYIAKEFNQFGQFIDLDTMIDQLDVVMFLRVQLERHDPTEFEQISFLEKYGLSNERYAKLKDKAIVMHPCPVNRDVEMGSATIEAPKSRLVAQMANGVFMRMAILKTIFKDKF</sequence>
<comment type="subunit">
    <text evidence="7">Heterododecamer (2C3:3R2) of six catalytic PyrB chains organized as two trimers (C3), and six regulatory PyrI chains organized as three dimers (R2).</text>
</comment>
<keyword evidence="3 7" id="KW-0808">Transferase</keyword>
<dbReference type="InterPro" id="IPR006130">
    <property type="entry name" value="Asp/Orn_carbamoylTrfase"/>
</dbReference>
<dbReference type="InterPro" id="IPR002082">
    <property type="entry name" value="Asp_carbamoyltransf"/>
</dbReference>
<dbReference type="PANTHER" id="PTHR45753">
    <property type="entry name" value="ORNITHINE CARBAMOYLTRANSFERASE, MITOCHONDRIAL"/>
    <property type="match status" value="1"/>
</dbReference>
<feature type="binding site" evidence="7">
    <location>
        <position position="137"/>
    </location>
    <ligand>
        <name>carbamoyl phosphate</name>
        <dbReference type="ChEBI" id="CHEBI:58228"/>
    </ligand>
</feature>
<dbReference type="Pfam" id="PF00185">
    <property type="entry name" value="OTCace"/>
    <property type="match status" value="1"/>
</dbReference>
<dbReference type="STRING" id="1399797.GCA_000518285_01560"/>
<evidence type="ECO:0000259" key="9">
    <source>
        <dbReference type="Pfam" id="PF02729"/>
    </source>
</evidence>
<evidence type="ECO:0000256" key="7">
    <source>
        <dbReference type="HAMAP-Rule" id="MF_00001"/>
    </source>
</evidence>
<dbReference type="GO" id="GO:0004070">
    <property type="term" value="F:aspartate carbamoyltransferase activity"/>
    <property type="evidence" value="ECO:0007669"/>
    <property type="project" value="UniProtKB-UniRule"/>
</dbReference>
<dbReference type="Gene3D" id="3.40.50.1370">
    <property type="entry name" value="Aspartate/ornithine carbamoyltransferase"/>
    <property type="match status" value="2"/>
</dbReference>
<comment type="similarity">
    <text evidence="2 7">Belongs to the aspartate/ornithine carbamoyltransferase superfamily. ATCase family.</text>
</comment>
<evidence type="ECO:0000256" key="1">
    <source>
        <dbReference type="ARBA" id="ARBA00004852"/>
    </source>
</evidence>
<dbReference type="SUPFAM" id="SSF53671">
    <property type="entry name" value="Aspartate/ornithine carbamoyltransferase"/>
    <property type="match status" value="1"/>
</dbReference>
<evidence type="ECO:0000313" key="11">
    <source>
        <dbReference type="Proteomes" id="UP000237865"/>
    </source>
</evidence>
<feature type="binding site" evidence="7">
    <location>
        <position position="264"/>
    </location>
    <ligand>
        <name>carbamoyl phosphate</name>
        <dbReference type="ChEBI" id="CHEBI:58228"/>
    </ligand>
</feature>
<comment type="catalytic activity">
    <reaction evidence="6 7">
        <text>carbamoyl phosphate + L-aspartate = N-carbamoyl-L-aspartate + phosphate + H(+)</text>
        <dbReference type="Rhea" id="RHEA:20013"/>
        <dbReference type="ChEBI" id="CHEBI:15378"/>
        <dbReference type="ChEBI" id="CHEBI:29991"/>
        <dbReference type="ChEBI" id="CHEBI:32814"/>
        <dbReference type="ChEBI" id="CHEBI:43474"/>
        <dbReference type="ChEBI" id="CHEBI:58228"/>
        <dbReference type="EC" id="2.1.3.2"/>
    </reaction>
</comment>
<dbReference type="FunFam" id="3.40.50.1370:FF:000011">
    <property type="entry name" value="Aspartate carbamoyltransferase"/>
    <property type="match status" value="1"/>
</dbReference>
<evidence type="ECO:0000256" key="5">
    <source>
        <dbReference type="ARBA" id="ARBA00043884"/>
    </source>
</evidence>
<feature type="binding site" evidence="7">
    <location>
        <position position="57"/>
    </location>
    <ligand>
        <name>carbamoyl phosphate</name>
        <dbReference type="ChEBI" id="CHEBI:58228"/>
    </ligand>
</feature>
<comment type="function">
    <text evidence="5 7">Catalyzes the condensation of carbamoyl phosphate and aspartate to form carbamoyl aspartate and inorganic phosphate, the committed step in the de novo pyrimidine nucleotide biosynthesis pathway.</text>
</comment>
<evidence type="ECO:0000256" key="4">
    <source>
        <dbReference type="ARBA" id="ARBA00022975"/>
    </source>
</evidence>
<dbReference type="PRINTS" id="PR00100">
    <property type="entry name" value="AOTCASE"/>
</dbReference>
<comment type="caution">
    <text evidence="7">Lacks conserved residue(s) required for the propagation of feature annotation.</text>
</comment>
<accession>A0A2S5RAI8</accession>
<reference evidence="10 11" key="1">
    <citation type="submission" date="2017-11" db="EMBL/GenBank/DDBJ databases">
        <title>Genome sequence of Entomoplasma lucivorax PIPN-2 (ATCC 49196).</title>
        <authorList>
            <person name="Lo W.-S."/>
            <person name="Gasparich G.E."/>
            <person name="Kuo C.-H."/>
        </authorList>
    </citation>
    <scope>NUCLEOTIDE SEQUENCE [LARGE SCALE GENOMIC DNA]</scope>
    <source>
        <strain evidence="10 11">PIPN-2</strain>
    </source>
</reference>
<feature type="binding site" evidence="7">
    <location>
        <position position="223"/>
    </location>
    <ligand>
        <name>L-aspartate</name>
        <dbReference type="ChEBI" id="CHEBI:29991"/>
    </ligand>
</feature>
<dbReference type="PANTHER" id="PTHR45753:SF6">
    <property type="entry name" value="ASPARTATE CARBAMOYLTRANSFERASE"/>
    <property type="match status" value="1"/>
</dbReference>
<dbReference type="GO" id="GO:0006207">
    <property type="term" value="P:'de novo' pyrimidine nucleobase biosynthetic process"/>
    <property type="evidence" value="ECO:0007669"/>
    <property type="project" value="InterPro"/>
</dbReference>
<evidence type="ECO:0000256" key="2">
    <source>
        <dbReference type="ARBA" id="ARBA00008896"/>
    </source>
</evidence>
<feature type="binding site" evidence="7">
    <location>
        <position position="58"/>
    </location>
    <ligand>
        <name>carbamoyl phosphate</name>
        <dbReference type="ChEBI" id="CHEBI:58228"/>
    </ligand>
</feature>
<feature type="domain" description="Aspartate/ornithine carbamoyltransferase Asp/Orn-binding" evidence="8">
    <location>
        <begin position="156"/>
        <end position="300"/>
    </location>
</feature>
<gene>
    <name evidence="7 10" type="primary">pyrB</name>
    <name evidence="10" type="ORF">ELUCI_v1c09150</name>
</gene>
<dbReference type="GO" id="GO:0006520">
    <property type="term" value="P:amino acid metabolic process"/>
    <property type="evidence" value="ECO:0007669"/>
    <property type="project" value="InterPro"/>
</dbReference>
<feature type="binding site" evidence="7">
    <location>
        <position position="85"/>
    </location>
    <ligand>
        <name>L-aspartate</name>
        <dbReference type="ChEBI" id="CHEBI:29991"/>
    </ligand>
</feature>
<evidence type="ECO:0000259" key="8">
    <source>
        <dbReference type="Pfam" id="PF00185"/>
    </source>
</evidence>